<organism evidence="1 2">
    <name type="scientific">Paraburkholderia hiiakae</name>
    <dbReference type="NCBI Taxonomy" id="1081782"/>
    <lineage>
        <taxon>Bacteria</taxon>
        <taxon>Pseudomonadati</taxon>
        <taxon>Pseudomonadota</taxon>
        <taxon>Betaproteobacteria</taxon>
        <taxon>Burkholderiales</taxon>
        <taxon>Burkholderiaceae</taxon>
        <taxon>Paraburkholderia</taxon>
    </lineage>
</organism>
<reference evidence="1 2" key="1">
    <citation type="submission" date="2020-10" db="EMBL/GenBank/DDBJ databases">
        <authorList>
            <person name="Peeters C."/>
        </authorList>
    </citation>
    <scope>NUCLEOTIDE SEQUENCE [LARGE SCALE GENOMIC DNA]</scope>
    <source>
        <strain evidence="1 2">LMG 27952</strain>
    </source>
</reference>
<accession>A0ABM8P7R3</accession>
<comment type="caution">
    <text evidence="1">The sequence shown here is derived from an EMBL/GenBank/DDBJ whole genome shotgun (WGS) entry which is preliminary data.</text>
</comment>
<gene>
    <name evidence="1" type="ORF">LMG27952_06648</name>
</gene>
<evidence type="ECO:0000313" key="1">
    <source>
        <dbReference type="EMBL" id="CAD6558598.1"/>
    </source>
</evidence>
<dbReference type="Proteomes" id="UP000656319">
    <property type="component" value="Unassembled WGS sequence"/>
</dbReference>
<evidence type="ECO:0000313" key="2">
    <source>
        <dbReference type="Proteomes" id="UP000656319"/>
    </source>
</evidence>
<keyword evidence="2" id="KW-1185">Reference proteome</keyword>
<protein>
    <submittedName>
        <fullName evidence="1">Uncharacterized protein</fullName>
    </submittedName>
</protein>
<dbReference type="EMBL" id="CAJHCQ010000025">
    <property type="protein sequence ID" value="CAD6558598.1"/>
    <property type="molecule type" value="Genomic_DNA"/>
</dbReference>
<name>A0ABM8P7R3_9BURK</name>
<proteinExistence type="predicted"/>
<sequence>MESTGLLSALPLVAMTKRQTSVIFAFPASTLRAALSGLAAFAALLAPLVAHAQSSTHDQQFDCKSDPHTFISSLIDDRSIEPEPSRVESNSVNAFNPVPGTRLSAFGFPIYVVLGYDRDDSLFKRGAGKEIASPLYGVVVSAPAEKVRSRLREANSDAKVQPVVPLLLTAIVCGG</sequence>